<accession>A0A8S2SMF4</accession>
<feature type="non-terminal residue" evidence="1">
    <location>
        <position position="1"/>
    </location>
</feature>
<protein>
    <submittedName>
        <fullName evidence="1">Uncharacterized protein</fullName>
    </submittedName>
</protein>
<evidence type="ECO:0000313" key="2">
    <source>
        <dbReference type="Proteomes" id="UP000681967"/>
    </source>
</evidence>
<name>A0A8S2SMF4_9BILA</name>
<dbReference type="AlphaFoldDB" id="A0A8S2SMF4"/>
<dbReference type="Proteomes" id="UP000681967">
    <property type="component" value="Unassembled WGS sequence"/>
</dbReference>
<sequence length="81" mass="9181">VKMPKYLSQILNEYSDGSINGEIGRLVRRPAVLTGKGSTSAAAGVRTQDVFFCLNDQIMDKIKEKSQSKDEQLPPREHRFW</sequence>
<gene>
    <name evidence="1" type="ORF">BYL167_LOCUS24712</name>
</gene>
<dbReference type="EMBL" id="CAJOBH010022390">
    <property type="protein sequence ID" value="CAF4229249.1"/>
    <property type="molecule type" value="Genomic_DNA"/>
</dbReference>
<comment type="caution">
    <text evidence="1">The sequence shown here is derived from an EMBL/GenBank/DDBJ whole genome shotgun (WGS) entry which is preliminary data.</text>
</comment>
<proteinExistence type="predicted"/>
<organism evidence="1 2">
    <name type="scientific">Rotaria magnacalcarata</name>
    <dbReference type="NCBI Taxonomy" id="392030"/>
    <lineage>
        <taxon>Eukaryota</taxon>
        <taxon>Metazoa</taxon>
        <taxon>Spiralia</taxon>
        <taxon>Gnathifera</taxon>
        <taxon>Rotifera</taxon>
        <taxon>Eurotatoria</taxon>
        <taxon>Bdelloidea</taxon>
        <taxon>Philodinida</taxon>
        <taxon>Philodinidae</taxon>
        <taxon>Rotaria</taxon>
    </lineage>
</organism>
<evidence type="ECO:0000313" key="1">
    <source>
        <dbReference type="EMBL" id="CAF4229249.1"/>
    </source>
</evidence>
<reference evidence="1" key="1">
    <citation type="submission" date="2021-02" db="EMBL/GenBank/DDBJ databases">
        <authorList>
            <person name="Nowell W R."/>
        </authorList>
    </citation>
    <scope>NUCLEOTIDE SEQUENCE</scope>
</reference>